<reference evidence="2" key="1">
    <citation type="submission" date="2021-01" db="EMBL/GenBank/DDBJ databases">
        <title>Caligus Genome Assembly.</title>
        <authorList>
            <person name="Gallardo-Escarate C."/>
        </authorList>
    </citation>
    <scope>NUCLEOTIDE SEQUENCE [LARGE SCALE GENOMIC DNA]</scope>
</reference>
<dbReference type="EMBL" id="CP045898">
    <property type="protein sequence ID" value="QQP40068.1"/>
    <property type="molecule type" value="Genomic_DNA"/>
</dbReference>
<accession>A0A7T8GYC1</accession>
<keyword evidence="2" id="KW-1185">Reference proteome</keyword>
<protein>
    <submittedName>
        <fullName evidence="1">Ribosome biogenesis regulatory protein</fullName>
    </submittedName>
</protein>
<evidence type="ECO:0000313" key="2">
    <source>
        <dbReference type="Proteomes" id="UP000595437"/>
    </source>
</evidence>
<sequence>MTDLMETDDMVTTILKEKGGKKLSGMSVLCPERPLDQVNDLGNLLGFEANELSENPDEDFIKSRTRDNLQVSCLFYALKFGFLLGSNSL</sequence>
<gene>
    <name evidence="1" type="ORF">FKW44_013991</name>
</gene>
<dbReference type="Proteomes" id="UP000595437">
    <property type="component" value="Chromosome 9"/>
</dbReference>
<proteinExistence type="predicted"/>
<dbReference type="OrthoDB" id="28455at2759"/>
<organism evidence="1 2">
    <name type="scientific">Caligus rogercresseyi</name>
    <name type="common">Sea louse</name>
    <dbReference type="NCBI Taxonomy" id="217165"/>
    <lineage>
        <taxon>Eukaryota</taxon>
        <taxon>Metazoa</taxon>
        <taxon>Ecdysozoa</taxon>
        <taxon>Arthropoda</taxon>
        <taxon>Crustacea</taxon>
        <taxon>Multicrustacea</taxon>
        <taxon>Hexanauplia</taxon>
        <taxon>Copepoda</taxon>
        <taxon>Siphonostomatoida</taxon>
        <taxon>Caligidae</taxon>
        <taxon>Caligus</taxon>
    </lineage>
</organism>
<dbReference type="AlphaFoldDB" id="A0A7T8GYC1"/>
<name>A0A7T8GYC1_CALRO</name>
<evidence type="ECO:0000313" key="1">
    <source>
        <dbReference type="EMBL" id="QQP40068.1"/>
    </source>
</evidence>